<organism evidence="2 3">
    <name type="scientific">Agromyces bauzanensis</name>
    <dbReference type="NCBI Taxonomy" id="1308924"/>
    <lineage>
        <taxon>Bacteria</taxon>
        <taxon>Bacillati</taxon>
        <taxon>Actinomycetota</taxon>
        <taxon>Actinomycetes</taxon>
        <taxon>Micrococcales</taxon>
        <taxon>Microbacteriaceae</taxon>
        <taxon>Agromyces</taxon>
    </lineage>
</organism>
<gene>
    <name evidence="2" type="ORF">GCM10011372_14960</name>
</gene>
<feature type="transmembrane region" description="Helical" evidence="1">
    <location>
        <begin position="115"/>
        <end position="136"/>
    </location>
</feature>
<keyword evidence="1" id="KW-0472">Membrane</keyword>
<evidence type="ECO:0008006" key="4">
    <source>
        <dbReference type="Google" id="ProtNLM"/>
    </source>
</evidence>
<reference evidence="2" key="1">
    <citation type="journal article" date="2014" name="Int. J. Syst. Evol. Microbiol.">
        <title>Complete genome sequence of Corynebacterium casei LMG S-19264T (=DSM 44701T), isolated from a smear-ripened cheese.</title>
        <authorList>
            <consortium name="US DOE Joint Genome Institute (JGI-PGF)"/>
            <person name="Walter F."/>
            <person name="Albersmeier A."/>
            <person name="Kalinowski J."/>
            <person name="Ruckert C."/>
        </authorList>
    </citation>
    <scope>NUCLEOTIDE SEQUENCE</scope>
    <source>
        <strain evidence="2">CGMCC 1.8984</strain>
    </source>
</reference>
<protein>
    <recommendedName>
        <fullName evidence="4">Integral membrane protein</fullName>
    </recommendedName>
</protein>
<sequence length="157" mass="16859">MTDVQSARPETERGRRMSGIGRVLVAVYGVLALAALGRSFVQIVAKFDEAPLAYTLSALAATVYVLATVALVRPGRGWYRVAWATIVFEFTGVIVVGTLSVVYPELFPHDAVWSWFGRGYLFIPLVLPVLGMWWLAKHRPAAPASAAPQGASGADAA</sequence>
<name>A0A917PHA2_9MICO</name>
<proteinExistence type="predicted"/>
<accession>A0A917PHA2</accession>
<evidence type="ECO:0000256" key="1">
    <source>
        <dbReference type="SAM" id="Phobius"/>
    </source>
</evidence>
<evidence type="ECO:0000313" key="3">
    <source>
        <dbReference type="Proteomes" id="UP000636956"/>
    </source>
</evidence>
<dbReference type="EMBL" id="BMMD01000007">
    <property type="protein sequence ID" value="GGJ77720.1"/>
    <property type="molecule type" value="Genomic_DNA"/>
</dbReference>
<reference evidence="2" key="2">
    <citation type="submission" date="2020-09" db="EMBL/GenBank/DDBJ databases">
        <authorList>
            <person name="Sun Q."/>
            <person name="Zhou Y."/>
        </authorList>
    </citation>
    <scope>NUCLEOTIDE SEQUENCE</scope>
    <source>
        <strain evidence="2">CGMCC 1.8984</strain>
    </source>
</reference>
<keyword evidence="1" id="KW-1133">Transmembrane helix</keyword>
<feature type="transmembrane region" description="Helical" evidence="1">
    <location>
        <begin position="52"/>
        <end position="72"/>
    </location>
</feature>
<keyword evidence="3" id="KW-1185">Reference proteome</keyword>
<feature type="transmembrane region" description="Helical" evidence="1">
    <location>
        <begin position="81"/>
        <end position="103"/>
    </location>
</feature>
<feature type="transmembrane region" description="Helical" evidence="1">
    <location>
        <begin position="20"/>
        <end position="40"/>
    </location>
</feature>
<dbReference type="RefSeq" id="WP_229662178.1">
    <property type="nucleotide sequence ID" value="NZ_BAABFW010000018.1"/>
</dbReference>
<evidence type="ECO:0000313" key="2">
    <source>
        <dbReference type="EMBL" id="GGJ77720.1"/>
    </source>
</evidence>
<comment type="caution">
    <text evidence="2">The sequence shown here is derived from an EMBL/GenBank/DDBJ whole genome shotgun (WGS) entry which is preliminary data.</text>
</comment>
<dbReference type="AlphaFoldDB" id="A0A917PHA2"/>
<keyword evidence="1" id="KW-0812">Transmembrane</keyword>
<dbReference type="Proteomes" id="UP000636956">
    <property type="component" value="Unassembled WGS sequence"/>
</dbReference>